<proteinExistence type="predicted"/>
<organism evidence="1 2">
    <name type="scientific">Gloeomargarita lithophora Alchichica-D10</name>
    <dbReference type="NCBI Taxonomy" id="1188229"/>
    <lineage>
        <taxon>Bacteria</taxon>
        <taxon>Bacillati</taxon>
        <taxon>Cyanobacteriota</taxon>
        <taxon>Cyanophyceae</taxon>
        <taxon>Gloeomargaritales</taxon>
        <taxon>Gloeomargaritaceae</taxon>
        <taxon>Gloeomargarita</taxon>
    </lineage>
</organism>
<evidence type="ECO:0000313" key="2">
    <source>
        <dbReference type="Proteomes" id="UP000180235"/>
    </source>
</evidence>
<keyword evidence="1" id="KW-0540">Nuclease</keyword>
<dbReference type="CDD" id="cd22317">
    <property type="entry name" value="BstYI-like"/>
    <property type="match status" value="1"/>
</dbReference>
<dbReference type="InterPro" id="IPR011335">
    <property type="entry name" value="Restrct_endonuc-II-like"/>
</dbReference>
<dbReference type="RefSeq" id="WP_071454655.1">
    <property type="nucleotide sequence ID" value="NZ_CP017675.1"/>
</dbReference>
<name>A0A1J0AE11_9CYAN</name>
<evidence type="ECO:0000313" key="1">
    <source>
        <dbReference type="EMBL" id="APB34173.1"/>
    </source>
</evidence>
<dbReference type="InterPro" id="IPR011338">
    <property type="entry name" value="BamHI/BglII/BstY"/>
</dbReference>
<dbReference type="REBASE" id="166392">
    <property type="entry name" value="GliD10ORF1846P"/>
</dbReference>
<dbReference type="Pfam" id="PF09195">
    <property type="entry name" value="Endonuc-BglII"/>
    <property type="match status" value="1"/>
</dbReference>
<dbReference type="InterPro" id="IPR015278">
    <property type="entry name" value="BglII-like"/>
</dbReference>
<dbReference type="GO" id="GO:0009307">
    <property type="term" value="P:DNA restriction-modification system"/>
    <property type="evidence" value="ECO:0007669"/>
    <property type="project" value="InterPro"/>
</dbReference>
<keyword evidence="1" id="KW-0255">Endonuclease</keyword>
<dbReference type="GO" id="GO:0000287">
    <property type="term" value="F:magnesium ion binding"/>
    <property type="evidence" value="ECO:0007669"/>
    <property type="project" value="InterPro"/>
</dbReference>
<dbReference type="AlphaFoldDB" id="A0A1J0AE11"/>
<keyword evidence="1" id="KW-0378">Hydrolase</keyword>
<dbReference type="GO" id="GO:0003677">
    <property type="term" value="F:DNA binding"/>
    <property type="evidence" value="ECO:0007669"/>
    <property type="project" value="InterPro"/>
</dbReference>
<dbReference type="EMBL" id="CP017675">
    <property type="protein sequence ID" value="APB34173.1"/>
    <property type="molecule type" value="Genomic_DNA"/>
</dbReference>
<dbReference type="OrthoDB" id="9799686at2"/>
<sequence length="225" mass="25967">MIIAGMYSFNNGQEIIGNNYAHELQEVKEVINLIDSESCRIKISKEKTMPGKLLYQPAKLNKLFQKAFTERQWQKYRIACDYSNPIRLANRYSEEPSTGAVPLRPLFKIQLGLLYSQAYYTPEYQTRTRFSKSAFREMDFIKNEVGVEVQFGKYAFMVYNVCAKMTIFRNLHAINVGIEIVPVKEFAEQMSTGVSYFEQFVWDLEHRGVANIDIPVPILGVTKSS</sequence>
<dbReference type="Proteomes" id="UP000180235">
    <property type="component" value="Chromosome"/>
</dbReference>
<reference evidence="1 2" key="1">
    <citation type="submission" date="2016-10" db="EMBL/GenBank/DDBJ databases">
        <title>Description of Gloeomargarita lithophora gen. nov., sp. nov., a thylakoid-bearing basal-branching cyanobacterium with intracellular carbonates, and proposal for Gloeomargaritales ord. nov.</title>
        <authorList>
            <person name="Moreira D."/>
            <person name="Tavera R."/>
            <person name="Benzerara K."/>
            <person name="Skouri-Panet F."/>
            <person name="Couradeau E."/>
            <person name="Gerard E."/>
            <person name="Loussert C."/>
            <person name="Novelo E."/>
            <person name="Zivanovic Y."/>
            <person name="Lopez-Garcia P."/>
        </authorList>
    </citation>
    <scope>NUCLEOTIDE SEQUENCE [LARGE SCALE GENOMIC DNA]</scope>
    <source>
        <strain evidence="1 2">D10</strain>
    </source>
</reference>
<dbReference type="KEGG" id="glt:GlitD10_1847"/>
<protein>
    <submittedName>
        <fullName evidence="1">Restriction endonuclease BglII</fullName>
    </submittedName>
</protein>
<dbReference type="Gene3D" id="3.40.91.20">
    <property type="match status" value="2"/>
</dbReference>
<dbReference type="STRING" id="1188229.GlitD10_1847"/>
<dbReference type="GO" id="GO:0009036">
    <property type="term" value="F:type II site-specific deoxyribonuclease activity"/>
    <property type="evidence" value="ECO:0007669"/>
    <property type="project" value="InterPro"/>
</dbReference>
<keyword evidence="2" id="KW-1185">Reference proteome</keyword>
<accession>A0A1J0AE11</accession>
<gene>
    <name evidence="1" type="ORF">GlitD10_1847</name>
</gene>
<dbReference type="SUPFAM" id="SSF52980">
    <property type="entry name" value="Restriction endonuclease-like"/>
    <property type="match status" value="1"/>
</dbReference>